<dbReference type="PROSITE" id="PS51194">
    <property type="entry name" value="HELICASE_CTER"/>
    <property type="match status" value="1"/>
</dbReference>
<dbReference type="InterPro" id="IPR011545">
    <property type="entry name" value="DEAD/DEAH_box_helicase_dom"/>
</dbReference>
<comment type="similarity">
    <text evidence="11 13">In the C-terminal section; belongs to the helicase family. RecG subfamily.</text>
</comment>
<evidence type="ECO:0000259" key="15">
    <source>
        <dbReference type="PROSITE" id="PS51194"/>
    </source>
</evidence>
<keyword evidence="3 13" id="KW-0547">Nucleotide-binding</keyword>
<name>A0A426D6U7_9LACO</name>
<dbReference type="SMART" id="SM00490">
    <property type="entry name" value="HELICc"/>
    <property type="match status" value="1"/>
</dbReference>
<evidence type="ECO:0000256" key="12">
    <source>
        <dbReference type="ARBA" id="ARBA00070128"/>
    </source>
</evidence>
<dbReference type="InterPro" id="IPR005118">
    <property type="entry name" value="TRCF_C"/>
</dbReference>
<dbReference type="Gene3D" id="3.90.1150.50">
    <property type="entry name" value="Transcription-repair-coupling factor, D7 domain"/>
    <property type="match status" value="1"/>
</dbReference>
<dbReference type="GO" id="GO:0003684">
    <property type="term" value="F:damaged DNA binding"/>
    <property type="evidence" value="ECO:0007669"/>
    <property type="project" value="InterPro"/>
</dbReference>
<dbReference type="Gene3D" id="2.40.10.170">
    <property type="match status" value="1"/>
</dbReference>
<dbReference type="PANTHER" id="PTHR47964:SF1">
    <property type="entry name" value="ATP-DEPENDENT DNA HELICASE HOMOLOG RECG, CHLOROPLASTIC"/>
    <property type="match status" value="1"/>
</dbReference>
<dbReference type="Pfam" id="PF00270">
    <property type="entry name" value="DEAD"/>
    <property type="match status" value="1"/>
</dbReference>
<dbReference type="InterPro" id="IPR047112">
    <property type="entry name" value="RecG/Mfd"/>
</dbReference>
<dbReference type="Proteomes" id="UP000283633">
    <property type="component" value="Unassembled WGS sequence"/>
</dbReference>
<dbReference type="EMBL" id="QWZQ01000022">
    <property type="protein sequence ID" value="RRK10353.1"/>
    <property type="molecule type" value="Genomic_DNA"/>
</dbReference>
<dbReference type="GO" id="GO:0005737">
    <property type="term" value="C:cytoplasm"/>
    <property type="evidence" value="ECO:0007669"/>
    <property type="project" value="UniProtKB-SubCell"/>
</dbReference>
<protein>
    <recommendedName>
        <fullName evidence="12 13">Transcription-repair-coupling factor</fullName>
        <shortName evidence="13">TRCF</shortName>
        <ecNumber evidence="13">3.6.4.-</ecNumber>
    </recommendedName>
</protein>
<dbReference type="SMART" id="SM00487">
    <property type="entry name" value="DEXDc"/>
    <property type="match status" value="1"/>
</dbReference>
<dbReference type="HAMAP" id="MF_00969">
    <property type="entry name" value="TRCF"/>
    <property type="match status" value="1"/>
</dbReference>
<dbReference type="Gene3D" id="3.40.50.11180">
    <property type="match status" value="1"/>
</dbReference>
<evidence type="ECO:0000259" key="14">
    <source>
        <dbReference type="PROSITE" id="PS51192"/>
    </source>
</evidence>
<dbReference type="GO" id="GO:0016787">
    <property type="term" value="F:hydrolase activity"/>
    <property type="evidence" value="ECO:0007669"/>
    <property type="project" value="UniProtKB-KW"/>
</dbReference>
<keyword evidence="5 13" id="KW-0378">Hydrolase</keyword>
<dbReference type="GO" id="GO:0000716">
    <property type="term" value="P:transcription-coupled nucleotide-excision repair, DNA damage recognition"/>
    <property type="evidence" value="ECO:0007669"/>
    <property type="project" value="UniProtKB-UniRule"/>
</dbReference>
<evidence type="ECO:0000256" key="1">
    <source>
        <dbReference type="ARBA" id="ARBA00004496"/>
    </source>
</evidence>
<evidence type="ECO:0000256" key="7">
    <source>
        <dbReference type="ARBA" id="ARBA00022840"/>
    </source>
</evidence>
<dbReference type="Pfam" id="PF02559">
    <property type="entry name" value="CarD_TRCF_RID"/>
    <property type="match status" value="1"/>
</dbReference>
<keyword evidence="8 13" id="KW-0238">DNA-binding</keyword>
<dbReference type="SUPFAM" id="SSF141259">
    <property type="entry name" value="CarD-like"/>
    <property type="match status" value="1"/>
</dbReference>
<keyword evidence="6" id="KW-0347">Helicase</keyword>
<dbReference type="PROSITE" id="PS51192">
    <property type="entry name" value="HELICASE_ATP_BIND_1"/>
    <property type="match status" value="1"/>
</dbReference>
<dbReference type="CDD" id="cd17991">
    <property type="entry name" value="DEXHc_TRCF"/>
    <property type="match status" value="1"/>
</dbReference>
<evidence type="ECO:0000256" key="8">
    <source>
        <dbReference type="ARBA" id="ARBA00023125"/>
    </source>
</evidence>
<evidence type="ECO:0000256" key="5">
    <source>
        <dbReference type="ARBA" id="ARBA00022801"/>
    </source>
</evidence>
<sequence length="1178" mass="132912">MDIEAIVEQTPDFQTILAGISPKSRQLITGLNGSARTVYLSALFHQLTHSLLIVTDNLFHASQMVDDLSGLLDDDQVFLFPAEEMMASEIATSSPEYRAQRVRAVNALLRDTPAIVVTSVSGARRFLPPVEQFKAATLPLKVGGDLDLEKLQHQLHDMGYVKEQLVARPGDFAVRGSIVDIYPLDADYPLRLDLFDTEIDTLKYFDPATQRSVENLDDYTVLPATDFILTTAMLQTGAKRLKAAMATESKQLKPAERQELADNLAQPLADMEKGLIGSDLLLYGDYLYDRKTSLFDYVAPDGVVIFDEYSRILDSEQQLLSQEADWVTDQLAHHRVLSTATYGNEMRDLLRDDQHAQVLISLFQKGIGNVKLAQVTNVRTRPMQEFFGQLPTLKTELDRWHKLKQTVVLMVSEAERLTKVSNTLDDFEIQAVMTKAENLQPGVVQIVEGSLQNGFEFPDGHLVVITEQEMFKKVTKKRPRRQTLANAERLKSYTDLKPGDFVVHVNHGIGKYVGMQTLEVDGVHQDYITIAYQNNAKIFIPVTQLNLVQKYVSSESKTPHINKLGGTEWTKAKRKVAAKIEDIADELVELYAKREAEKGYAFPPDDSYQDDFDNEFPYAETPDQLRSINEIKHDMERPKPMDRLLVGDVGYGKTEVALRAAFKAIEAGKQVAFLVPTTILAQQHYETMLNRFEGYPVNVGMLSRFRTPKEMKETVQQLKDGELDIVVGTHRLLSKDVDFADLGLLIIDEEQRFGVKHKERLKALKASVDVLTLTATPIPRTLHMSMLGVRDLSVIETPPTNRYPIQTYVMEQNYGVIKEGIEREMQRNGQVFYLHNRVHDIDKVVAQIKDLVPEAAVAHIDGQMPESQLEGILYDFIRGEYDVLVTTTIIETGVDIPNVNTLFVENADRMGLSQLYQLRGRIGRSSRVAYAYFTYQQNKVLTEVGEKRLQAIKDFTELGSGFKIAMRDLSIRGAGNLLGKQQHGFIDSVGYDLYTQMLSEAVAKKRGQQAKVKTDATIELGIEAYLPTSYIEDERQKIEIYKRIRQLENNDQYMEVQDDLMDRFGDYPDEVASLLAVGRLKMLADDALIEKIQRADSDLHLTLSKQGTAKLDTKDIFKALAKTKLRATVGIDDDKMKVKLVIQPKMQTKEWLEQLTQFVQQLGAILTPADDSASAPVK</sequence>
<comment type="function">
    <text evidence="13">Couples transcription and DNA repair by recognizing RNA polymerase (RNAP) stalled at DNA lesions. Mediates ATP-dependent release of RNAP and its truncated transcript from the DNA, and recruitment of nucleotide excision repair machinery to the damaged site.</text>
</comment>
<comment type="subcellular location">
    <subcellularLocation>
        <location evidence="1 13">Cytoplasm</location>
    </subcellularLocation>
</comment>
<feature type="domain" description="Helicase ATP-binding" evidence="14">
    <location>
        <begin position="634"/>
        <end position="795"/>
    </location>
</feature>
<comment type="caution">
    <text evidence="16">The sequence shown here is derived from an EMBL/GenBank/DDBJ whole genome shotgun (WGS) entry which is preliminary data.</text>
</comment>
<gene>
    <name evidence="13 16" type="primary">mfd</name>
    <name evidence="16" type="ORF">D1831_07785</name>
</gene>
<dbReference type="PANTHER" id="PTHR47964">
    <property type="entry name" value="ATP-DEPENDENT DNA HELICASE HOMOLOG RECG, CHLOROPLASTIC"/>
    <property type="match status" value="1"/>
</dbReference>
<dbReference type="Gene3D" id="3.30.2060.10">
    <property type="entry name" value="Penicillin-binding protein 1b domain"/>
    <property type="match status" value="1"/>
</dbReference>
<dbReference type="SUPFAM" id="SSF52540">
    <property type="entry name" value="P-loop containing nucleoside triphosphate hydrolases"/>
    <property type="match status" value="4"/>
</dbReference>
<dbReference type="OrthoDB" id="9804325at2"/>
<evidence type="ECO:0000256" key="9">
    <source>
        <dbReference type="ARBA" id="ARBA00023204"/>
    </source>
</evidence>
<keyword evidence="9 13" id="KW-0234">DNA repair</keyword>
<dbReference type="SMART" id="SM01058">
    <property type="entry name" value="CarD_TRCF"/>
    <property type="match status" value="1"/>
</dbReference>
<accession>A0A426D6U7</accession>
<dbReference type="Gene3D" id="3.40.50.300">
    <property type="entry name" value="P-loop containing nucleotide triphosphate hydrolases"/>
    <property type="match status" value="2"/>
</dbReference>
<keyword evidence="2 13" id="KW-0963">Cytoplasm</keyword>
<evidence type="ECO:0000256" key="6">
    <source>
        <dbReference type="ARBA" id="ARBA00022806"/>
    </source>
</evidence>
<dbReference type="NCBIfam" id="TIGR00580">
    <property type="entry name" value="mfd"/>
    <property type="match status" value="1"/>
</dbReference>
<dbReference type="InterPro" id="IPR003711">
    <property type="entry name" value="CarD-like/TRCF_RID"/>
</dbReference>
<dbReference type="Pfam" id="PF03461">
    <property type="entry name" value="TRCF"/>
    <property type="match status" value="1"/>
</dbReference>
<dbReference type="InterPro" id="IPR036101">
    <property type="entry name" value="CarD-like/TRCF_RID_sf"/>
</dbReference>
<evidence type="ECO:0000313" key="17">
    <source>
        <dbReference type="Proteomes" id="UP000283633"/>
    </source>
</evidence>
<dbReference type="InterPro" id="IPR027417">
    <property type="entry name" value="P-loop_NTPase"/>
</dbReference>
<reference evidence="16 17" key="1">
    <citation type="submission" date="2018-08" db="EMBL/GenBank/DDBJ databases">
        <title>Genome Lactobacillus garii FI11369.</title>
        <authorList>
            <person name="Diaz M."/>
            <person name="Narbad A."/>
        </authorList>
    </citation>
    <scope>NUCLEOTIDE SEQUENCE [LARGE SCALE GENOMIC DNA]</scope>
    <source>
        <strain evidence="16 17">FI11369</strain>
    </source>
</reference>
<evidence type="ECO:0000256" key="2">
    <source>
        <dbReference type="ARBA" id="ARBA00022490"/>
    </source>
</evidence>
<comment type="similarity">
    <text evidence="10 13">In the N-terminal section; belongs to the UvrB family.</text>
</comment>
<evidence type="ECO:0000256" key="10">
    <source>
        <dbReference type="ARBA" id="ARBA00061104"/>
    </source>
</evidence>
<evidence type="ECO:0000256" key="13">
    <source>
        <dbReference type="HAMAP-Rule" id="MF_00969"/>
    </source>
</evidence>
<dbReference type="SMART" id="SM00982">
    <property type="entry name" value="TRCF"/>
    <property type="match status" value="1"/>
</dbReference>
<dbReference type="InterPro" id="IPR037235">
    <property type="entry name" value="TRCF-like_C_D7"/>
</dbReference>
<evidence type="ECO:0000313" key="16">
    <source>
        <dbReference type="EMBL" id="RRK10353.1"/>
    </source>
</evidence>
<evidence type="ECO:0000256" key="11">
    <source>
        <dbReference type="ARBA" id="ARBA00061399"/>
    </source>
</evidence>
<dbReference type="Pfam" id="PF17757">
    <property type="entry name" value="UvrB_inter"/>
    <property type="match status" value="1"/>
</dbReference>
<dbReference type="InterPro" id="IPR001650">
    <property type="entry name" value="Helicase_C-like"/>
</dbReference>
<dbReference type="InterPro" id="IPR041471">
    <property type="entry name" value="UvrB_inter"/>
</dbReference>
<dbReference type="AlphaFoldDB" id="A0A426D6U7"/>
<dbReference type="SUPFAM" id="SSF143517">
    <property type="entry name" value="TRCF domain-like"/>
    <property type="match status" value="1"/>
</dbReference>
<dbReference type="Pfam" id="PF00271">
    <property type="entry name" value="Helicase_C"/>
    <property type="match status" value="1"/>
</dbReference>
<keyword evidence="7 13" id="KW-0067">ATP-binding</keyword>
<dbReference type="GO" id="GO:0006355">
    <property type="term" value="P:regulation of DNA-templated transcription"/>
    <property type="evidence" value="ECO:0007669"/>
    <property type="project" value="UniProtKB-UniRule"/>
</dbReference>
<evidence type="ECO:0000256" key="4">
    <source>
        <dbReference type="ARBA" id="ARBA00022763"/>
    </source>
</evidence>
<dbReference type="InterPro" id="IPR014001">
    <property type="entry name" value="Helicase_ATP-bd"/>
</dbReference>
<dbReference type="GO" id="GO:0003678">
    <property type="term" value="F:DNA helicase activity"/>
    <property type="evidence" value="ECO:0007669"/>
    <property type="project" value="TreeGrafter"/>
</dbReference>
<feature type="domain" description="Helicase C-terminal" evidence="15">
    <location>
        <begin position="809"/>
        <end position="970"/>
    </location>
</feature>
<evidence type="ECO:0000256" key="3">
    <source>
        <dbReference type="ARBA" id="ARBA00022741"/>
    </source>
</evidence>
<dbReference type="EC" id="3.6.4.-" evidence="13"/>
<dbReference type="FunFam" id="3.40.50.300:FF:000546">
    <property type="entry name" value="Transcription-repair-coupling factor"/>
    <property type="match status" value="1"/>
</dbReference>
<keyword evidence="17" id="KW-1185">Reference proteome</keyword>
<keyword evidence="4 13" id="KW-0227">DNA damage</keyword>
<organism evidence="16 17">
    <name type="scientific">Lactiplantibacillus garii</name>
    <dbReference type="NCBI Taxonomy" id="2306423"/>
    <lineage>
        <taxon>Bacteria</taxon>
        <taxon>Bacillati</taxon>
        <taxon>Bacillota</taxon>
        <taxon>Bacilli</taxon>
        <taxon>Lactobacillales</taxon>
        <taxon>Lactobacillaceae</taxon>
        <taxon>Lactiplantibacillus</taxon>
    </lineage>
</organism>
<proteinExistence type="inferred from homology"/>
<dbReference type="GO" id="GO:0005524">
    <property type="term" value="F:ATP binding"/>
    <property type="evidence" value="ECO:0007669"/>
    <property type="project" value="UniProtKB-UniRule"/>
</dbReference>
<dbReference type="InterPro" id="IPR004576">
    <property type="entry name" value="Mfd"/>
</dbReference>
<dbReference type="RefSeq" id="WP_125072366.1">
    <property type="nucleotide sequence ID" value="NZ_QWZQ01000022.1"/>
</dbReference>